<feature type="compositionally biased region" description="Polar residues" evidence="2">
    <location>
        <begin position="193"/>
        <end position="202"/>
    </location>
</feature>
<evidence type="ECO:0000313" key="3">
    <source>
        <dbReference type="EMBL" id="KAL2046896.1"/>
    </source>
</evidence>
<gene>
    <name evidence="3" type="ORF">N7G274_000914</name>
</gene>
<keyword evidence="1" id="KW-0175">Coiled coil</keyword>
<evidence type="ECO:0000313" key="4">
    <source>
        <dbReference type="Proteomes" id="UP001590950"/>
    </source>
</evidence>
<keyword evidence="4" id="KW-1185">Reference proteome</keyword>
<feature type="compositionally biased region" description="Polar residues" evidence="2">
    <location>
        <begin position="56"/>
        <end position="68"/>
    </location>
</feature>
<reference evidence="3 4" key="1">
    <citation type="submission" date="2024-09" db="EMBL/GenBank/DDBJ databases">
        <title>Rethinking Asexuality: The Enigmatic Case of Functional Sexual Genes in Lepraria (Stereocaulaceae).</title>
        <authorList>
            <person name="Doellman M."/>
            <person name="Sun Y."/>
            <person name="Barcenas-Pena A."/>
            <person name="Lumbsch H.T."/>
            <person name="Grewe F."/>
        </authorList>
    </citation>
    <scope>NUCLEOTIDE SEQUENCE [LARGE SCALE GENOMIC DNA]</scope>
    <source>
        <strain evidence="3 4">Mercado 3170</strain>
    </source>
</reference>
<organism evidence="3 4">
    <name type="scientific">Stereocaulon virgatum</name>
    <dbReference type="NCBI Taxonomy" id="373712"/>
    <lineage>
        <taxon>Eukaryota</taxon>
        <taxon>Fungi</taxon>
        <taxon>Dikarya</taxon>
        <taxon>Ascomycota</taxon>
        <taxon>Pezizomycotina</taxon>
        <taxon>Lecanoromycetes</taxon>
        <taxon>OSLEUM clade</taxon>
        <taxon>Lecanoromycetidae</taxon>
        <taxon>Lecanorales</taxon>
        <taxon>Lecanorineae</taxon>
        <taxon>Stereocaulaceae</taxon>
        <taxon>Stereocaulon</taxon>
    </lineage>
</organism>
<evidence type="ECO:0000256" key="1">
    <source>
        <dbReference type="SAM" id="Coils"/>
    </source>
</evidence>
<feature type="compositionally biased region" description="Polar residues" evidence="2">
    <location>
        <begin position="242"/>
        <end position="256"/>
    </location>
</feature>
<comment type="caution">
    <text evidence="3">The sequence shown here is derived from an EMBL/GenBank/DDBJ whole genome shotgun (WGS) entry which is preliminary data.</text>
</comment>
<feature type="region of interest" description="Disordered" evidence="2">
    <location>
        <begin position="193"/>
        <end position="215"/>
    </location>
</feature>
<sequence length="543" mass="60455">MEDQHSDQDQLLAKPPPATDPSLDATHFTARHSSPPRETITKIVHSMPSSPEDRPATTSWTKRQSTTPPGKREVGLEYIFVLKPTSGKQKTAAARPRLSVTIPSALSDSDEVHTLPHVAHHVPFQVLSSRSPHPAGPSLVGPSVQSTYNDRVAEFEDLSEGTPRSCTVTMPGKPTYSHVTAKAANNATYRPAVTRTTSSSPLDWNLSGRRPNHTTASLTVTRTPSRIAGRVTDLENLLGRPLSSNTESLAGGTSYSRGVGRTPIPASLQTRATHSNSKTWVNPQIKEHEKWQQIERNMKRMFHRSKCIPTTYHEYLEHRVLFQKDRQAEQARKLAELEASSHQSHPGLPPSGIKVKILPVFRGKVYNDNRSGVLAMYSIWCPWWKETEQHPHALWPCPEEMKEEGDERMTSGFRRFPAMPRLPGNATVTYKQKSPLKPEKFDKVWRKKHIFARVSAERNAEEAKARKIEQETARLMALKAAIDAVAEAMYLGLTQSEAVARVEVKAEESASRNVAEDEAKETKAEHEEMEALLGQSLVAAIDG</sequence>
<feature type="coiled-coil region" evidence="1">
    <location>
        <begin position="451"/>
        <end position="532"/>
    </location>
</feature>
<dbReference type="Proteomes" id="UP001590950">
    <property type="component" value="Unassembled WGS sequence"/>
</dbReference>
<accession>A0ABR4APZ1</accession>
<feature type="region of interest" description="Disordered" evidence="2">
    <location>
        <begin position="242"/>
        <end position="278"/>
    </location>
</feature>
<proteinExistence type="predicted"/>
<name>A0ABR4APZ1_9LECA</name>
<evidence type="ECO:0000256" key="2">
    <source>
        <dbReference type="SAM" id="MobiDB-lite"/>
    </source>
</evidence>
<protein>
    <submittedName>
        <fullName evidence="3">Uncharacterized protein</fullName>
    </submittedName>
</protein>
<feature type="region of interest" description="Disordered" evidence="2">
    <location>
        <begin position="1"/>
        <end position="71"/>
    </location>
</feature>
<feature type="compositionally biased region" description="Polar residues" evidence="2">
    <location>
        <begin position="267"/>
        <end position="278"/>
    </location>
</feature>
<dbReference type="EMBL" id="JBEFKJ010000003">
    <property type="protein sequence ID" value="KAL2046896.1"/>
    <property type="molecule type" value="Genomic_DNA"/>
</dbReference>